<protein>
    <submittedName>
        <fullName evidence="3">Uncharacterized protein DUF4157</fullName>
    </submittedName>
</protein>
<reference evidence="3 4" key="1">
    <citation type="submission" date="2019-06" db="EMBL/GenBank/DDBJ databases">
        <title>Sequencing the genomes of 1000 actinobacteria strains.</title>
        <authorList>
            <person name="Klenk H.-P."/>
        </authorList>
    </citation>
    <scope>NUCLEOTIDE SEQUENCE [LARGE SCALE GENOMIC DNA]</scope>
    <source>
        <strain evidence="3 4">DSM 41649</strain>
    </source>
</reference>
<gene>
    <name evidence="3" type="ORF">FB465_6380</name>
</gene>
<feature type="compositionally biased region" description="Low complexity" evidence="1">
    <location>
        <begin position="20"/>
        <end position="33"/>
    </location>
</feature>
<dbReference type="OrthoDB" id="9153660at2"/>
<evidence type="ECO:0000313" key="3">
    <source>
        <dbReference type="EMBL" id="TWE21213.1"/>
    </source>
</evidence>
<dbReference type="RefSeq" id="WP_145796029.1">
    <property type="nucleotide sequence ID" value="NZ_BAAABR010000019.1"/>
</dbReference>
<accession>A0A561F026</accession>
<organism evidence="3 4">
    <name type="scientific">Kitasatospora atroaurantiaca</name>
    <dbReference type="NCBI Taxonomy" id="285545"/>
    <lineage>
        <taxon>Bacteria</taxon>
        <taxon>Bacillati</taxon>
        <taxon>Actinomycetota</taxon>
        <taxon>Actinomycetes</taxon>
        <taxon>Kitasatosporales</taxon>
        <taxon>Streptomycetaceae</taxon>
        <taxon>Kitasatospora</taxon>
    </lineage>
</organism>
<dbReference type="AlphaFoldDB" id="A0A561F026"/>
<evidence type="ECO:0000259" key="2">
    <source>
        <dbReference type="Pfam" id="PF13699"/>
    </source>
</evidence>
<evidence type="ECO:0000313" key="4">
    <source>
        <dbReference type="Proteomes" id="UP000318416"/>
    </source>
</evidence>
<dbReference type="EMBL" id="VIVR01000001">
    <property type="protein sequence ID" value="TWE21213.1"/>
    <property type="molecule type" value="Genomic_DNA"/>
</dbReference>
<feature type="region of interest" description="Disordered" evidence="1">
    <location>
        <begin position="522"/>
        <end position="544"/>
    </location>
</feature>
<keyword evidence="4" id="KW-1185">Reference proteome</keyword>
<feature type="region of interest" description="Disordered" evidence="1">
    <location>
        <begin position="1"/>
        <end position="59"/>
    </location>
</feature>
<feature type="compositionally biased region" description="Low complexity" evidence="1">
    <location>
        <begin position="44"/>
        <end position="59"/>
    </location>
</feature>
<name>A0A561F026_9ACTN</name>
<dbReference type="Proteomes" id="UP000318416">
    <property type="component" value="Unassembled WGS sequence"/>
</dbReference>
<feature type="domain" description="eCIS core" evidence="2">
    <location>
        <begin position="62"/>
        <end position="134"/>
    </location>
</feature>
<evidence type="ECO:0000256" key="1">
    <source>
        <dbReference type="SAM" id="MobiDB-lite"/>
    </source>
</evidence>
<proteinExistence type="predicted"/>
<dbReference type="Pfam" id="PF13699">
    <property type="entry name" value="eCIS_core"/>
    <property type="match status" value="1"/>
</dbReference>
<sequence length="544" mass="58519">MWSRPRGLARRAQNLPESGAPPQHHPAPAGRHGPFPDELLDRYTTSGPAAPGTGTAAPGAALPAALRSRMESALGGDFSRVRVHSAGQGPQELGARAWALGDRITFARGEYRPGTREGDALLAHELTHTLQQEGSPDTGTVSEAEHPLLEHEAHLSAAAAGSASQAGRISRLAGRRVQRHKPGEALSVVPSLADSDRTRRWFDPADRQVKPVWTPEAGYVRNPSAAKLSTVVVKGRLGRGFENGTFMYAVDKNGDVWIGKRLAEPGAGPGRATGLPHPALIGGKDPVVLAAGETEVRGGRIYRIDNQSGHFQPPRSSLGTSIKEFFKLPTSAFHPEFAAESVHFGPGGVRTTRSFRSLDMLRLRLRDFKGALKLLRPRAIAGRLRSRSFRAGAKTLGALVAMLVLQYLMSKLMESLTEKFIEQQIRDLAPKVESGLAAKGDQLDALLLEDSDADFYINVQFTIQTTDIPVPDDYSTITSMPLVDLGEMGFSRQPWDATPVESTQLNCGTTSHTTVFTVSEPFSPRDLLAPGSEAPAVDTAPSKE</sequence>
<comment type="caution">
    <text evidence="3">The sequence shown here is derived from an EMBL/GenBank/DDBJ whole genome shotgun (WGS) entry which is preliminary data.</text>
</comment>
<dbReference type="InterPro" id="IPR025295">
    <property type="entry name" value="eCIS_core_dom"/>
</dbReference>